<keyword evidence="3" id="KW-1185">Reference proteome</keyword>
<comment type="caution">
    <text evidence="2">The sequence shown here is derived from an EMBL/GenBank/DDBJ whole genome shotgun (WGS) entry which is preliminary data.</text>
</comment>
<evidence type="ECO:0000313" key="3">
    <source>
        <dbReference type="Proteomes" id="UP000221860"/>
    </source>
</evidence>
<evidence type="ECO:0000259" key="1">
    <source>
        <dbReference type="Pfam" id="PF02426"/>
    </source>
</evidence>
<dbReference type="Gene3D" id="3.30.70.1060">
    <property type="entry name" value="Dimeric alpha+beta barrel"/>
    <property type="match status" value="1"/>
</dbReference>
<gene>
    <name evidence="2" type="ORF">CJ301_16445</name>
</gene>
<accession>A0A2G1MCE0</accession>
<dbReference type="Pfam" id="PF02426">
    <property type="entry name" value="MIase"/>
    <property type="match status" value="1"/>
</dbReference>
<protein>
    <recommendedName>
        <fullName evidence="1">Muconolactone isomerase domain-containing protein</fullName>
    </recommendedName>
</protein>
<reference evidence="2 3" key="1">
    <citation type="submission" date="2017-08" db="EMBL/GenBank/DDBJ databases">
        <title>Draft Genome Sequence of Loktanella cinnabarina Strain XM1, Isolated from Coastal Surface Water.</title>
        <authorList>
            <person name="Ma R."/>
            <person name="Wang J."/>
            <person name="Wang Q."/>
            <person name="Ma Z."/>
            <person name="Li J."/>
            <person name="Chen L."/>
        </authorList>
    </citation>
    <scope>NUCLEOTIDE SEQUENCE [LARGE SCALE GENOMIC DNA]</scope>
    <source>
        <strain evidence="2 3">XM1</strain>
    </source>
</reference>
<sequence>MQFLVMSRRRSEDFPQEEFDRLFADEASRARELYAAGFTRHIWHRVDGGGVCQVVEARDEAEVRDTLATLPFAKRGMLDIDVVALKPYAGFTG</sequence>
<proteinExistence type="predicted"/>
<dbReference type="OrthoDB" id="121980at2"/>
<organism evidence="2 3">
    <name type="scientific">Limimaricola cinnabarinus</name>
    <dbReference type="NCBI Taxonomy" id="1125964"/>
    <lineage>
        <taxon>Bacteria</taxon>
        <taxon>Pseudomonadati</taxon>
        <taxon>Pseudomonadota</taxon>
        <taxon>Alphaproteobacteria</taxon>
        <taxon>Rhodobacterales</taxon>
        <taxon>Paracoccaceae</taxon>
        <taxon>Limimaricola</taxon>
    </lineage>
</organism>
<dbReference type="InterPro" id="IPR026029">
    <property type="entry name" value="MLI_dom"/>
</dbReference>
<dbReference type="AlphaFoldDB" id="A0A2G1MCE0"/>
<dbReference type="InterPro" id="IPR011008">
    <property type="entry name" value="Dimeric_a/b-barrel"/>
</dbReference>
<dbReference type="Proteomes" id="UP000221860">
    <property type="component" value="Unassembled WGS sequence"/>
</dbReference>
<dbReference type="RefSeq" id="WP_099278453.1">
    <property type="nucleotide sequence ID" value="NZ_KZ304978.1"/>
</dbReference>
<dbReference type="EMBL" id="NQWH01000038">
    <property type="protein sequence ID" value="PHP26409.1"/>
    <property type="molecule type" value="Genomic_DNA"/>
</dbReference>
<evidence type="ECO:0000313" key="2">
    <source>
        <dbReference type="EMBL" id="PHP26409.1"/>
    </source>
</evidence>
<dbReference type="SUPFAM" id="SSF54909">
    <property type="entry name" value="Dimeric alpha+beta barrel"/>
    <property type="match status" value="1"/>
</dbReference>
<name>A0A2G1MCE0_9RHOB</name>
<feature type="domain" description="Muconolactone isomerase" evidence="1">
    <location>
        <begin position="1"/>
        <end position="88"/>
    </location>
</feature>